<dbReference type="InterPro" id="IPR039365">
    <property type="entry name" value="IS701-like"/>
</dbReference>
<gene>
    <name evidence="1" type="ORF">D7231_03165</name>
</gene>
<dbReference type="InterPro" id="IPR012337">
    <property type="entry name" value="RNaseH-like_sf"/>
</dbReference>
<dbReference type="EMBL" id="RBAM01000001">
    <property type="protein sequence ID" value="RKN77707.1"/>
    <property type="molecule type" value="Genomic_DNA"/>
</dbReference>
<dbReference type="SUPFAM" id="SSF53098">
    <property type="entry name" value="Ribonuclease H-like"/>
    <property type="match status" value="1"/>
</dbReference>
<comment type="caution">
    <text evidence="1">The sequence shown here is derived from an EMBL/GenBank/DDBJ whole genome shotgun (WGS) entry which is preliminary data.</text>
</comment>
<keyword evidence="2" id="KW-1185">Reference proteome</keyword>
<dbReference type="Proteomes" id="UP000270343">
    <property type="component" value="Unassembled WGS sequence"/>
</dbReference>
<dbReference type="AlphaFoldDB" id="A0A3B0C1D1"/>
<sequence length="181" mass="19668">MAHRSIARPDEIAYYLAHAPTGTTVDQPVKVADSRWTIESCFQSVKNECGLGEYEVRRYVGWYRHVTLAMLAHGFLAATTTQAGRERGAAETDLSSARSDWQKSDGSWQLAAPAQNTTALIAPIRHSDGPAGAVGTRPPPCTATTNAAPPVTNSRHMTAHQLAALRNKRLTSRNSELQLEC</sequence>
<evidence type="ECO:0008006" key="3">
    <source>
        <dbReference type="Google" id="ProtNLM"/>
    </source>
</evidence>
<dbReference type="PANTHER" id="PTHR33627">
    <property type="entry name" value="TRANSPOSASE"/>
    <property type="match status" value="1"/>
</dbReference>
<protein>
    <recommendedName>
        <fullName evidence="3">Transposase IS4-like domain-containing protein</fullName>
    </recommendedName>
</protein>
<organism evidence="1 2">
    <name type="scientific">Streptomyces klenkii</name>
    <dbReference type="NCBI Taxonomy" id="1420899"/>
    <lineage>
        <taxon>Bacteria</taxon>
        <taxon>Bacillati</taxon>
        <taxon>Actinomycetota</taxon>
        <taxon>Actinomycetes</taxon>
        <taxon>Kitasatosporales</taxon>
        <taxon>Streptomycetaceae</taxon>
        <taxon>Streptomyces</taxon>
    </lineage>
</organism>
<accession>A0A3B0C1D1</accession>
<name>A0A3B0C1D1_9ACTN</name>
<evidence type="ECO:0000313" key="1">
    <source>
        <dbReference type="EMBL" id="RKN77707.1"/>
    </source>
</evidence>
<reference evidence="1 2" key="1">
    <citation type="journal article" date="2015" name="Antonie Van Leeuwenhoek">
        <title>Streptomyces klenkii sp. nov., isolated from deep marine sediment.</title>
        <authorList>
            <person name="Veyisoglu A."/>
            <person name="Sahin N."/>
        </authorList>
    </citation>
    <scope>NUCLEOTIDE SEQUENCE [LARGE SCALE GENOMIC DNA]</scope>
    <source>
        <strain evidence="1 2">KCTC 29202</strain>
    </source>
</reference>
<evidence type="ECO:0000313" key="2">
    <source>
        <dbReference type="Proteomes" id="UP000270343"/>
    </source>
</evidence>
<proteinExistence type="predicted"/>
<dbReference type="PANTHER" id="PTHR33627:SF1">
    <property type="entry name" value="TRANSPOSASE"/>
    <property type="match status" value="1"/>
</dbReference>